<dbReference type="InterPro" id="IPR010499">
    <property type="entry name" value="AraC_E-bd"/>
</dbReference>
<dbReference type="SUPFAM" id="SSF55136">
    <property type="entry name" value="Probable bacterial effector-binding domain"/>
    <property type="match status" value="1"/>
</dbReference>
<protein>
    <submittedName>
        <fullName evidence="2">GyrI-like domain-containing protein</fullName>
    </submittedName>
</protein>
<reference evidence="2 3" key="1">
    <citation type="submission" date="2020-04" db="EMBL/GenBank/DDBJ databases">
        <title>Massilia sp. RP-1-19 isolated from soil.</title>
        <authorList>
            <person name="Dahal R.H."/>
        </authorList>
    </citation>
    <scope>NUCLEOTIDE SEQUENCE [LARGE SCALE GENOMIC DNA]</scope>
    <source>
        <strain evidence="2 3">RP-1-19</strain>
    </source>
</reference>
<dbReference type="Gene3D" id="3.20.80.10">
    <property type="entry name" value="Regulatory factor, effector binding domain"/>
    <property type="match status" value="1"/>
</dbReference>
<dbReference type="Proteomes" id="UP000583752">
    <property type="component" value="Unassembled WGS sequence"/>
</dbReference>
<dbReference type="RefSeq" id="WP_169464359.1">
    <property type="nucleotide sequence ID" value="NZ_JABBGG010000002.1"/>
</dbReference>
<comment type="caution">
    <text evidence="2">The sequence shown here is derived from an EMBL/GenBank/DDBJ whole genome shotgun (WGS) entry which is preliminary data.</text>
</comment>
<dbReference type="EMBL" id="JABBGG010000002">
    <property type="protein sequence ID" value="NML60683.1"/>
    <property type="molecule type" value="Genomic_DNA"/>
</dbReference>
<evidence type="ECO:0000313" key="3">
    <source>
        <dbReference type="Proteomes" id="UP000583752"/>
    </source>
</evidence>
<evidence type="ECO:0000259" key="1">
    <source>
        <dbReference type="SMART" id="SM00871"/>
    </source>
</evidence>
<dbReference type="SMART" id="SM00871">
    <property type="entry name" value="AraC_E_bind"/>
    <property type="match status" value="1"/>
</dbReference>
<accession>A0A848HN38</accession>
<name>A0A848HN38_9BURK</name>
<proteinExistence type="predicted"/>
<sequence length="154" mass="16683">MLDTPHITQSTAQQAAVIHLTIPRDQIRTAMGPAIQEVIDTVAAQGIGPAGPVFSHHLSMQPGTFDFEVGVPVASPVMPTGRVRPGELRAAKVARTVLQGNYDKLPDGWGQFMAWLDKEGLPKAPDLWEVYVKGPSLDPDPSTWRTELNQPLLG</sequence>
<keyword evidence="3" id="KW-1185">Reference proteome</keyword>
<evidence type="ECO:0000313" key="2">
    <source>
        <dbReference type="EMBL" id="NML60683.1"/>
    </source>
</evidence>
<dbReference type="InterPro" id="IPR029442">
    <property type="entry name" value="GyrI-like"/>
</dbReference>
<organism evidence="2 3">
    <name type="scientific">Massilia polaris</name>
    <dbReference type="NCBI Taxonomy" id="2728846"/>
    <lineage>
        <taxon>Bacteria</taxon>
        <taxon>Pseudomonadati</taxon>
        <taxon>Pseudomonadota</taxon>
        <taxon>Betaproteobacteria</taxon>
        <taxon>Burkholderiales</taxon>
        <taxon>Oxalobacteraceae</taxon>
        <taxon>Telluria group</taxon>
        <taxon>Massilia</taxon>
    </lineage>
</organism>
<dbReference type="AlphaFoldDB" id="A0A848HN38"/>
<feature type="domain" description="AraC effector-binding" evidence="1">
    <location>
        <begin position="3"/>
        <end position="153"/>
    </location>
</feature>
<dbReference type="Pfam" id="PF06445">
    <property type="entry name" value="GyrI-like"/>
    <property type="match status" value="1"/>
</dbReference>
<dbReference type="InterPro" id="IPR011256">
    <property type="entry name" value="Reg_factor_effector_dom_sf"/>
</dbReference>
<gene>
    <name evidence="2" type="ORF">HHL21_06195</name>
</gene>